<name>A0A8J9WGR2_BRALA</name>
<keyword evidence="6" id="KW-0808">Transferase</keyword>
<evidence type="ECO:0000256" key="2">
    <source>
        <dbReference type="ARBA" id="ARBA00004651"/>
    </source>
</evidence>
<dbReference type="Pfam" id="PF00777">
    <property type="entry name" value="Glyco_transf_29"/>
    <property type="match status" value="1"/>
</dbReference>
<keyword evidence="13" id="KW-1015">Disulfide bond</keyword>
<evidence type="ECO:0000256" key="3">
    <source>
        <dbReference type="ARBA" id="ARBA00006003"/>
    </source>
</evidence>
<evidence type="ECO:0000313" key="20">
    <source>
        <dbReference type="EMBL" id="CAH1239707.1"/>
    </source>
</evidence>
<evidence type="ECO:0000256" key="6">
    <source>
        <dbReference type="ARBA" id="ARBA00022679"/>
    </source>
</evidence>
<dbReference type="EMBL" id="OV696696">
    <property type="protein sequence ID" value="CAH1239707.1"/>
    <property type="molecule type" value="Genomic_DNA"/>
</dbReference>
<evidence type="ECO:0000313" key="21">
    <source>
        <dbReference type="Proteomes" id="UP000838412"/>
    </source>
</evidence>
<dbReference type="SUPFAM" id="SSF81321">
    <property type="entry name" value="Family A G protein-coupled receptor-like"/>
    <property type="match status" value="1"/>
</dbReference>
<comment type="subcellular location">
    <subcellularLocation>
        <location evidence="2">Cell membrane</location>
        <topology evidence="2">Multi-pass membrane protein</topology>
    </subcellularLocation>
    <subcellularLocation>
        <location evidence="1">Golgi apparatus membrane</location>
        <topology evidence="1">Single-pass type II membrane protein</topology>
    </subcellularLocation>
</comment>
<feature type="transmembrane region" description="Helical" evidence="18">
    <location>
        <begin position="314"/>
        <end position="335"/>
    </location>
</feature>
<evidence type="ECO:0000256" key="4">
    <source>
        <dbReference type="ARBA" id="ARBA00022475"/>
    </source>
</evidence>
<feature type="transmembrane region" description="Helical" evidence="18">
    <location>
        <begin position="83"/>
        <end position="108"/>
    </location>
</feature>
<evidence type="ECO:0000256" key="11">
    <source>
        <dbReference type="ARBA" id="ARBA00023040"/>
    </source>
</evidence>
<keyword evidence="9 18" id="KW-1133">Transmembrane helix</keyword>
<dbReference type="GO" id="GO:0008373">
    <property type="term" value="F:sialyltransferase activity"/>
    <property type="evidence" value="ECO:0007669"/>
    <property type="project" value="InterPro"/>
</dbReference>
<dbReference type="CDD" id="cd15054">
    <property type="entry name" value="7tmA_5-HT6"/>
    <property type="match status" value="1"/>
</dbReference>
<keyword evidence="14 17" id="KW-0675">Receptor</keyword>
<sequence>MSWEDVALGDMDVFVDNVTTNASYGNGTGCEDANTLTSEGPTAGMVATAAFLFLLTALTVVGNGLVLLAVAKHRSLQTLTNTFIVSLCVSDLLVGALVMPPAALTTLFGQWVFPQPFCPVWVSFDVMLCSASILNLCAISLDRFIQITNGLQHGTYMTRTRVAVLITVAWILSILTSFPPINLGLHEHDGFPTLTNLTFLTVTPQCIFDPNMAYALSASIVTFYIPLTAILFTYGTIFREAKRQAARVAALNVQLRNEGRNNRGSRRAGVNGITSLKAIRTLGIILGAFMITWLPFFIANVVRPFCYCVSGQVFEVLTWLGWLNSALNPIIYPLFMKDFKRVFKKHMPGFCKRDAGSSVGTVPEGAQPGKPFQSSTVQPACTDTVSELHPGPVTISSLNVPALPSVVLPSMRRASTDTMSPKIKTLRMALFSFLLFLMTTSLRYTLTGGDVRVRIFIDSTHKDFGPPPEVAILLSNSVNHSRRSRDILNSVNRQRPTRHEFNSRVIQIFRNQLNSQVHTPEIFVLTQSNTRPGDRIPYLRGRRGFNIDQKLHSLQPPSIAAGGGIFDRCSVVGNSGIMKDSGCGQEVDGADFVFRLNLFPTLPKFTDDTGARTHLVTCDGVTLNKKFLNLGEPQWRQAFQNYMTNSRYGPVLILTSPFSSREHTQKLLDLQRTVHDQLGMRATVVLGHPVHRNATVEYWHRAGLGRTMSNGFYLVSSALSLCNEVTVFGFWPFTEDKQGRPVDFHLAQDMWPHLSHEQGEESLNRMRTEFQMLQELDRLGLLRLVTDPC</sequence>
<dbReference type="Gene3D" id="1.20.1070.10">
    <property type="entry name" value="Rhodopsin 7-helix transmembrane proteins"/>
    <property type="match status" value="1"/>
</dbReference>
<evidence type="ECO:0000256" key="16">
    <source>
        <dbReference type="ARBA" id="ARBA00023224"/>
    </source>
</evidence>
<feature type="domain" description="G-protein coupled receptors family 1 profile" evidence="19">
    <location>
        <begin position="62"/>
        <end position="332"/>
    </location>
</feature>
<evidence type="ECO:0000256" key="12">
    <source>
        <dbReference type="ARBA" id="ARBA00023136"/>
    </source>
</evidence>
<evidence type="ECO:0000256" key="1">
    <source>
        <dbReference type="ARBA" id="ARBA00004323"/>
    </source>
</evidence>
<feature type="transmembrane region" description="Helical" evidence="18">
    <location>
        <begin position="120"/>
        <end position="141"/>
    </location>
</feature>
<dbReference type="PROSITE" id="PS00237">
    <property type="entry name" value="G_PROTEIN_RECEP_F1_1"/>
    <property type="match status" value="1"/>
</dbReference>
<dbReference type="FunFam" id="1.20.1070.10:FF:000069">
    <property type="entry name" value="Prokineticin receptor 2"/>
    <property type="match status" value="1"/>
</dbReference>
<evidence type="ECO:0000256" key="14">
    <source>
        <dbReference type="ARBA" id="ARBA00023170"/>
    </source>
</evidence>
<keyword evidence="21" id="KW-1185">Reference proteome</keyword>
<dbReference type="InterPro" id="IPR017452">
    <property type="entry name" value="GPCR_Rhodpsn_7TM"/>
</dbReference>
<dbReference type="PRINTS" id="PR01102">
    <property type="entry name" value="5HT6RECEPTR"/>
</dbReference>
<keyword evidence="11 17" id="KW-0297">G-protein coupled receptor</keyword>
<keyword evidence="4" id="KW-1003">Cell membrane</keyword>
<evidence type="ECO:0000256" key="9">
    <source>
        <dbReference type="ARBA" id="ARBA00022989"/>
    </source>
</evidence>
<evidence type="ECO:0000256" key="17">
    <source>
        <dbReference type="RuleBase" id="RU000688"/>
    </source>
</evidence>
<keyword evidence="16 17" id="KW-0807">Transducer</keyword>
<dbReference type="GO" id="GO:0005886">
    <property type="term" value="C:plasma membrane"/>
    <property type="evidence" value="ECO:0007669"/>
    <property type="project" value="UniProtKB-SubCell"/>
</dbReference>
<dbReference type="SMART" id="SM01381">
    <property type="entry name" value="7TM_GPCR_Srsx"/>
    <property type="match status" value="1"/>
</dbReference>
<dbReference type="FunFam" id="3.90.1480.20:FF:000038">
    <property type="entry name" value="ST8 alpha-N-acetyl-neuraminide alpha-2,8-sialyltransferase 1"/>
    <property type="match status" value="1"/>
</dbReference>
<evidence type="ECO:0000256" key="10">
    <source>
        <dbReference type="ARBA" id="ARBA00023034"/>
    </source>
</evidence>
<dbReference type="Proteomes" id="UP000838412">
    <property type="component" value="Chromosome 11"/>
</dbReference>
<dbReference type="InterPro" id="IPR002232">
    <property type="entry name" value="5HT6_rcpt"/>
</dbReference>
<dbReference type="GO" id="GO:0000139">
    <property type="term" value="C:Golgi membrane"/>
    <property type="evidence" value="ECO:0007669"/>
    <property type="project" value="UniProtKB-SubCell"/>
</dbReference>
<keyword evidence="5" id="KW-0328">Glycosyltransferase</keyword>
<evidence type="ECO:0000256" key="8">
    <source>
        <dbReference type="ARBA" id="ARBA00022968"/>
    </source>
</evidence>
<evidence type="ECO:0000256" key="18">
    <source>
        <dbReference type="SAM" id="Phobius"/>
    </source>
</evidence>
<comment type="similarity">
    <text evidence="3">Belongs to the glycosyltransferase 29 family.</text>
</comment>
<evidence type="ECO:0000256" key="15">
    <source>
        <dbReference type="ARBA" id="ARBA00023180"/>
    </source>
</evidence>
<accession>A0A8J9WGR2</accession>
<feature type="transmembrane region" description="Helical" evidence="18">
    <location>
        <begin position="282"/>
        <end position="302"/>
    </location>
</feature>
<gene>
    <name evidence="20" type="primary">HTR6</name>
    <name evidence="20" type="ORF">BLAG_LOCUS3930</name>
</gene>
<dbReference type="PANTHER" id="PTHR24248">
    <property type="entry name" value="ADRENERGIC RECEPTOR-RELATED G-PROTEIN COUPLED RECEPTOR"/>
    <property type="match status" value="1"/>
</dbReference>
<dbReference type="CDD" id="cd23963">
    <property type="entry name" value="GT29_ST8SIA"/>
    <property type="match status" value="1"/>
</dbReference>
<dbReference type="GO" id="GO:0004993">
    <property type="term" value="F:G protein-coupled serotonin receptor activity"/>
    <property type="evidence" value="ECO:0007669"/>
    <property type="project" value="InterPro"/>
</dbReference>
<dbReference type="InterPro" id="IPR001675">
    <property type="entry name" value="Glyco_trans_29"/>
</dbReference>
<proteinExistence type="inferred from homology"/>
<feature type="transmembrane region" description="Helical" evidence="18">
    <location>
        <begin position="45"/>
        <end position="71"/>
    </location>
</feature>
<evidence type="ECO:0000259" key="19">
    <source>
        <dbReference type="PROSITE" id="PS50262"/>
    </source>
</evidence>
<evidence type="ECO:0000256" key="7">
    <source>
        <dbReference type="ARBA" id="ARBA00022692"/>
    </source>
</evidence>
<dbReference type="GO" id="GO:0043410">
    <property type="term" value="P:positive regulation of MAPK cascade"/>
    <property type="evidence" value="ECO:0007669"/>
    <property type="project" value="TreeGrafter"/>
</dbReference>
<protein>
    <submittedName>
        <fullName evidence="20">HTR6 protein</fullName>
    </submittedName>
</protein>
<keyword evidence="10" id="KW-0333">Golgi apparatus</keyword>
<dbReference type="PANTHER" id="PTHR24248:SF66">
    <property type="entry name" value="OCTOPAMINE RECEPTOR BETA-3R"/>
    <property type="match status" value="1"/>
</dbReference>
<comment type="similarity">
    <text evidence="17">Belongs to the G-protein coupled receptor 1 family.</text>
</comment>
<feature type="transmembrane region" description="Helical" evidence="18">
    <location>
        <begin position="212"/>
        <end position="234"/>
    </location>
</feature>
<dbReference type="PRINTS" id="PR00237">
    <property type="entry name" value="GPCRRHODOPSN"/>
</dbReference>
<keyword evidence="8" id="KW-0735">Signal-anchor</keyword>
<dbReference type="OrthoDB" id="9998712at2759"/>
<feature type="transmembrane region" description="Helical" evidence="18">
    <location>
        <begin position="428"/>
        <end position="446"/>
    </location>
</feature>
<evidence type="ECO:0000256" key="13">
    <source>
        <dbReference type="ARBA" id="ARBA00023157"/>
    </source>
</evidence>
<keyword evidence="15" id="KW-0325">Glycoprotein</keyword>
<keyword evidence="12 18" id="KW-0472">Membrane</keyword>
<organism evidence="20 21">
    <name type="scientific">Branchiostoma lanceolatum</name>
    <name type="common">Common lancelet</name>
    <name type="synonym">Amphioxus lanceolatum</name>
    <dbReference type="NCBI Taxonomy" id="7740"/>
    <lineage>
        <taxon>Eukaryota</taxon>
        <taxon>Metazoa</taxon>
        <taxon>Chordata</taxon>
        <taxon>Cephalochordata</taxon>
        <taxon>Leptocardii</taxon>
        <taxon>Amphioxiformes</taxon>
        <taxon>Branchiostomatidae</taxon>
        <taxon>Branchiostoma</taxon>
    </lineage>
</organism>
<keyword evidence="7 17" id="KW-0812">Transmembrane</keyword>
<feature type="transmembrane region" description="Helical" evidence="18">
    <location>
        <begin position="162"/>
        <end position="181"/>
    </location>
</feature>
<dbReference type="Pfam" id="PF00001">
    <property type="entry name" value="7tm_1"/>
    <property type="match status" value="1"/>
</dbReference>
<dbReference type="GO" id="GO:0071880">
    <property type="term" value="P:adenylate cyclase-activating adrenergic receptor signaling pathway"/>
    <property type="evidence" value="ECO:0007669"/>
    <property type="project" value="TreeGrafter"/>
</dbReference>
<reference evidence="20" key="1">
    <citation type="submission" date="2022-01" db="EMBL/GenBank/DDBJ databases">
        <authorList>
            <person name="Braso-Vives M."/>
        </authorList>
    </citation>
    <scope>NUCLEOTIDE SEQUENCE</scope>
</reference>
<evidence type="ECO:0000256" key="5">
    <source>
        <dbReference type="ARBA" id="ARBA00022676"/>
    </source>
</evidence>
<dbReference type="InterPro" id="IPR000276">
    <property type="entry name" value="GPCR_Rhodpsn"/>
</dbReference>
<dbReference type="AlphaFoldDB" id="A0A8J9WGR2"/>
<dbReference type="Gene3D" id="3.90.1480.20">
    <property type="entry name" value="Glycosyl transferase family 29"/>
    <property type="match status" value="1"/>
</dbReference>
<dbReference type="PROSITE" id="PS50262">
    <property type="entry name" value="G_PROTEIN_RECEP_F1_2"/>
    <property type="match status" value="1"/>
</dbReference>
<dbReference type="InterPro" id="IPR038578">
    <property type="entry name" value="GT29-like_sf"/>
</dbReference>